<dbReference type="EMBL" id="MCGO01000054">
    <property type="protein sequence ID" value="ORY36683.1"/>
    <property type="molecule type" value="Genomic_DNA"/>
</dbReference>
<proteinExistence type="inferred from homology"/>
<organism evidence="9 10">
    <name type="scientific">Rhizoclosmatium globosum</name>
    <dbReference type="NCBI Taxonomy" id="329046"/>
    <lineage>
        <taxon>Eukaryota</taxon>
        <taxon>Fungi</taxon>
        <taxon>Fungi incertae sedis</taxon>
        <taxon>Chytridiomycota</taxon>
        <taxon>Chytridiomycota incertae sedis</taxon>
        <taxon>Chytridiomycetes</taxon>
        <taxon>Chytridiales</taxon>
        <taxon>Chytriomycetaceae</taxon>
        <taxon>Rhizoclosmatium</taxon>
    </lineage>
</organism>
<keyword evidence="6" id="KW-0378">Hydrolase</keyword>
<reference evidence="9 10" key="1">
    <citation type="submission" date="2016-07" db="EMBL/GenBank/DDBJ databases">
        <title>Pervasive Adenine N6-methylation of Active Genes in Fungi.</title>
        <authorList>
            <consortium name="DOE Joint Genome Institute"/>
            <person name="Mondo S.J."/>
            <person name="Dannebaum R.O."/>
            <person name="Kuo R.C."/>
            <person name="Labutti K."/>
            <person name="Haridas S."/>
            <person name="Kuo A."/>
            <person name="Salamov A."/>
            <person name="Ahrendt S.R."/>
            <person name="Lipzen A."/>
            <person name="Sullivan W."/>
            <person name="Andreopoulos W.B."/>
            <person name="Clum A."/>
            <person name="Lindquist E."/>
            <person name="Daum C."/>
            <person name="Ramamoorthy G.K."/>
            <person name="Gryganskyi A."/>
            <person name="Culley D."/>
            <person name="Magnuson J.K."/>
            <person name="James T.Y."/>
            <person name="O'Malley M.A."/>
            <person name="Stajich J.E."/>
            <person name="Spatafora J.W."/>
            <person name="Visel A."/>
            <person name="Grigoriev I.V."/>
        </authorList>
    </citation>
    <scope>NUCLEOTIDE SEQUENCE [LARGE SCALE GENOMIC DNA]</scope>
    <source>
        <strain evidence="9 10">JEL800</strain>
    </source>
</reference>
<dbReference type="GO" id="GO:0005737">
    <property type="term" value="C:cytoplasm"/>
    <property type="evidence" value="ECO:0007669"/>
    <property type="project" value="InterPro"/>
</dbReference>
<evidence type="ECO:0000256" key="8">
    <source>
        <dbReference type="ARBA" id="ARBA00023080"/>
    </source>
</evidence>
<accession>A0A1Y2BPK7</accession>
<comment type="catalytic activity">
    <reaction evidence="1">
        <text>a ribonucleoside 5'-phosphate + H2O = a ribonucleoside + phosphate</text>
        <dbReference type="Rhea" id="RHEA:12484"/>
        <dbReference type="ChEBI" id="CHEBI:15377"/>
        <dbReference type="ChEBI" id="CHEBI:18254"/>
        <dbReference type="ChEBI" id="CHEBI:43474"/>
        <dbReference type="ChEBI" id="CHEBI:58043"/>
        <dbReference type="EC" id="3.1.3.5"/>
    </reaction>
</comment>
<dbReference type="SUPFAM" id="SSF56784">
    <property type="entry name" value="HAD-like"/>
    <property type="match status" value="1"/>
</dbReference>
<dbReference type="InterPro" id="IPR036412">
    <property type="entry name" value="HAD-like_sf"/>
</dbReference>
<dbReference type="AlphaFoldDB" id="A0A1Y2BPK7"/>
<sequence>MVEWWSANHARIVDLNLSREDLRDIVATTDAPVVFREGIFDVVKTCTELGLPFLVFSAGLYDVIKEILEQNSLKPHNVHIVSNRMKFDGNDICVGFEEPLIHSFNKNETGVHGAPYQAAIESRPNVILMGDSMGDLYMKDGITHDTSLTIGFLNHDTNIHLKNYMEKFDIVVLDDSPMSFVAEFLKKLEREE</sequence>
<keyword evidence="4" id="KW-0479">Metal-binding</keyword>
<evidence type="ECO:0000313" key="10">
    <source>
        <dbReference type="Proteomes" id="UP000193642"/>
    </source>
</evidence>
<dbReference type="EC" id="3.1.3.5" evidence="3"/>
<comment type="caution">
    <text evidence="9">The sequence shown here is derived from an EMBL/GenBank/DDBJ whole genome shotgun (WGS) entry which is preliminary data.</text>
</comment>
<dbReference type="GO" id="GO:0000166">
    <property type="term" value="F:nucleotide binding"/>
    <property type="evidence" value="ECO:0007669"/>
    <property type="project" value="UniProtKB-KW"/>
</dbReference>
<evidence type="ECO:0000256" key="5">
    <source>
        <dbReference type="ARBA" id="ARBA00022741"/>
    </source>
</evidence>
<evidence type="ECO:0000256" key="7">
    <source>
        <dbReference type="ARBA" id="ARBA00022842"/>
    </source>
</evidence>
<dbReference type="Gene3D" id="3.40.50.1000">
    <property type="entry name" value="HAD superfamily/HAD-like"/>
    <property type="match status" value="1"/>
</dbReference>
<protein>
    <recommendedName>
        <fullName evidence="3">5'-nucleotidase</fullName>
        <ecNumber evidence="3">3.1.3.5</ecNumber>
    </recommendedName>
</protein>
<keyword evidence="7" id="KW-0460">Magnesium</keyword>
<dbReference type="InterPro" id="IPR006434">
    <property type="entry name" value="Pyrimidine_nucleotidase_eu"/>
</dbReference>
<evidence type="ECO:0000256" key="2">
    <source>
        <dbReference type="ARBA" id="ARBA00008389"/>
    </source>
</evidence>
<name>A0A1Y2BPK7_9FUNG</name>
<dbReference type="Pfam" id="PF05822">
    <property type="entry name" value="UMPH-1"/>
    <property type="match status" value="1"/>
</dbReference>
<evidence type="ECO:0000256" key="6">
    <source>
        <dbReference type="ARBA" id="ARBA00022801"/>
    </source>
</evidence>
<keyword evidence="10" id="KW-1185">Reference proteome</keyword>
<evidence type="ECO:0000256" key="4">
    <source>
        <dbReference type="ARBA" id="ARBA00022723"/>
    </source>
</evidence>
<dbReference type="STRING" id="329046.A0A1Y2BPK7"/>
<evidence type="ECO:0000256" key="1">
    <source>
        <dbReference type="ARBA" id="ARBA00000815"/>
    </source>
</evidence>
<keyword evidence="5" id="KW-0547">Nucleotide-binding</keyword>
<dbReference type="GO" id="GO:0000287">
    <property type="term" value="F:magnesium ion binding"/>
    <property type="evidence" value="ECO:0007669"/>
    <property type="project" value="InterPro"/>
</dbReference>
<dbReference type="PANTHER" id="PTHR13045">
    <property type="entry name" value="5'-NUCLEOTIDASE"/>
    <property type="match status" value="1"/>
</dbReference>
<evidence type="ECO:0000256" key="3">
    <source>
        <dbReference type="ARBA" id="ARBA00012643"/>
    </source>
</evidence>
<gene>
    <name evidence="9" type="ORF">BCR33DRAFT_835358</name>
</gene>
<comment type="similarity">
    <text evidence="2">Belongs to the pyrimidine 5'-nucleotidase family.</text>
</comment>
<dbReference type="InterPro" id="IPR023214">
    <property type="entry name" value="HAD_sf"/>
</dbReference>
<keyword evidence="8" id="KW-0546">Nucleotide metabolism</keyword>
<evidence type="ECO:0000313" key="9">
    <source>
        <dbReference type="EMBL" id="ORY36683.1"/>
    </source>
</evidence>
<dbReference type="GO" id="GO:0009117">
    <property type="term" value="P:nucleotide metabolic process"/>
    <property type="evidence" value="ECO:0007669"/>
    <property type="project" value="UniProtKB-KW"/>
</dbReference>
<dbReference type="GO" id="GO:0008253">
    <property type="term" value="F:5'-nucleotidase activity"/>
    <property type="evidence" value="ECO:0007669"/>
    <property type="project" value="UniProtKB-EC"/>
</dbReference>
<dbReference type="Proteomes" id="UP000193642">
    <property type="component" value="Unassembled WGS sequence"/>
</dbReference>
<dbReference type="PANTHER" id="PTHR13045:SF0">
    <property type="entry name" value="7-METHYLGUANOSINE PHOSPHATE-SPECIFIC 5'-NUCLEOTIDASE"/>
    <property type="match status" value="1"/>
</dbReference>
<dbReference type="OrthoDB" id="10014216at2759"/>